<dbReference type="InterPro" id="IPR000835">
    <property type="entry name" value="HTH_MarR-typ"/>
</dbReference>
<dbReference type="GO" id="GO:0003677">
    <property type="term" value="F:DNA binding"/>
    <property type="evidence" value="ECO:0007669"/>
    <property type="project" value="UniProtKB-KW"/>
</dbReference>
<dbReference type="RefSeq" id="WP_007477447.1">
    <property type="nucleotide sequence ID" value="NZ_KQ130619.1"/>
</dbReference>
<dbReference type="InterPro" id="IPR011991">
    <property type="entry name" value="ArsR-like_HTH"/>
</dbReference>
<keyword evidence="1" id="KW-0238">DNA-binding</keyword>
<dbReference type="GO" id="GO:0006950">
    <property type="term" value="P:response to stress"/>
    <property type="evidence" value="ECO:0007669"/>
    <property type="project" value="TreeGrafter"/>
</dbReference>
<name>A0A0J8G6W3_9LIST</name>
<dbReference type="Pfam" id="PF01047">
    <property type="entry name" value="MarR"/>
    <property type="match status" value="1"/>
</dbReference>
<dbReference type="SUPFAM" id="SSF46785">
    <property type="entry name" value="Winged helix' DNA-binding domain"/>
    <property type="match status" value="1"/>
</dbReference>
<keyword evidence="4" id="KW-1185">Reference proteome</keyword>
<dbReference type="InterPro" id="IPR039422">
    <property type="entry name" value="MarR/SlyA-like"/>
</dbReference>
<comment type="caution">
    <text evidence="3">The sequence shown here is derived from an EMBL/GenBank/DDBJ whole genome shotgun (WGS) entry which is preliminary data.</text>
</comment>
<protein>
    <submittedName>
        <fullName evidence="3">MarR family transcriptional regulator</fullName>
    </submittedName>
</protein>
<gene>
    <name evidence="3" type="ORF">X560_2163</name>
</gene>
<evidence type="ECO:0000313" key="3">
    <source>
        <dbReference type="EMBL" id="KMT58337.1"/>
    </source>
</evidence>
<dbReference type="PANTHER" id="PTHR33164">
    <property type="entry name" value="TRANSCRIPTIONAL REGULATOR, MARR FAMILY"/>
    <property type="match status" value="1"/>
</dbReference>
<accession>A0A0J8G6W3</accession>
<organism evidence="3 4">
    <name type="scientific">Listeria fleischmannii 1991</name>
    <dbReference type="NCBI Taxonomy" id="1430899"/>
    <lineage>
        <taxon>Bacteria</taxon>
        <taxon>Bacillati</taxon>
        <taxon>Bacillota</taxon>
        <taxon>Bacilli</taxon>
        <taxon>Bacillales</taxon>
        <taxon>Listeriaceae</taxon>
        <taxon>Listeria</taxon>
    </lineage>
</organism>
<evidence type="ECO:0000259" key="2">
    <source>
        <dbReference type="PROSITE" id="PS50995"/>
    </source>
</evidence>
<proteinExistence type="predicted"/>
<dbReference type="InterPro" id="IPR036390">
    <property type="entry name" value="WH_DNA-bd_sf"/>
</dbReference>
<reference evidence="3 4" key="1">
    <citation type="journal article" date="2015" name="Genome Biol. Evol.">
        <title>Comparative Genomics of Listeria Sensu Lato: Genus-Wide Differences in Evolutionary Dynamics and the Progressive Gain of Complex, Potentially Pathogenicity-Related Traits through Lateral Gene Transfer.</title>
        <authorList>
            <person name="Chiara M."/>
            <person name="Caruso M."/>
            <person name="D'Erchia A.M."/>
            <person name="Manzari C."/>
            <person name="Fraccalvieri R."/>
            <person name="Goffredo E."/>
            <person name="Latorre L."/>
            <person name="Miccolupo A."/>
            <person name="Padalino I."/>
            <person name="Santagada G."/>
            <person name="Chiocco D."/>
            <person name="Pesole G."/>
            <person name="Horner D.S."/>
            <person name="Parisi A."/>
        </authorList>
    </citation>
    <scope>NUCLEOTIDE SEQUENCE [LARGE SCALE GENOMIC DNA]</scope>
    <source>
        <strain evidence="3 4">1991</strain>
    </source>
</reference>
<dbReference type="CDD" id="cd00090">
    <property type="entry name" value="HTH_ARSR"/>
    <property type="match status" value="1"/>
</dbReference>
<dbReference type="InterPro" id="IPR036388">
    <property type="entry name" value="WH-like_DNA-bd_sf"/>
</dbReference>
<dbReference type="Gene3D" id="1.10.10.10">
    <property type="entry name" value="Winged helix-like DNA-binding domain superfamily/Winged helix DNA-binding domain"/>
    <property type="match status" value="1"/>
</dbReference>
<feature type="domain" description="HTH marR-type" evidence="2">
    <location>
        <begin position="5"/>
        <end position="144"/>
    </location>
</feature>
<dbReference type="PRINTS" id="PR00598">
    <property type="entry name" value="HTHMARR"/>
</dbReference>
<dbReference type="OrthoDB" id="163346at2"/>
<dbReference type="Proteomes" id="UP000052258">
    <property type="component" value="Unassembled WGS sequence"/>
</dbReference>
<sequence>MYPSDEDLGHSVIKAFMNFKRAEMSSFQMEGYTKAETRFMFVLFHGVKMSDSDLGVSVAEIGKRLRISKPSVTQQINALEKKGLITRIQNPADKRAAYLNFTEKGRALTEEIIAAFHQNFEDMRDFLGEEDMRTLISLLEKLTDYLNEKAKQEGGGMPK</sequence>
<dbReference type="PROSITE" id="PS50995">
    <property type="entry name" value="HTH_MARR_2"/>
    <property type="match status" value="1"/>
</dbReference>
<dbReference type="EMBL" id="AZHO01000030">
    <property type="protein sequence ID" value="KMT58337.1"/>
    <property type="molecule type" value="Genomic_DNA"/>
</dbReference>
<evidence type="ECO:0000313" key="4">
    <source>
        <dbReference type="Proteomes" id="UP000052258"/>
    </source>
</evidence>
<dbReference type="PATRIC" id="fig|1430899.3.peg.2212"/>
<dbReference type="SMART" id="SM00347">
    <property type="entry name" value="HTH_MARR"/>
    <property type="match status" value="1"/>
</dbReference>
<dbReference type="AlphaFoldDB" id="A0A0J8G6W3"/>
<dbReference type="GO" id="GO:0003700">
    <property type="term" value="F:DNA-binding transcription factor activity"/>
    <property type="evidence" value="ECO:0007669"/>
    <property type="project" value="InterPro"/>
</dbReference>
<dbReference type="PANTHER" id="PTHR33164:SF101">
    <property type="entry name" value="TRANSCRIPTIONAL REPRESSOR MPRA"/>
    <property type="match status" value="1"/>
</dbReference>
<evidence type="ECO:0000256" key="1">
    <source>
        <dbReference type="ARBA" id="ARBA00023125"/>
    </source>
</evidence>